<reference evidence="1 2" key="1">
    <citation type="submission" date="2018-02" db="EMBL/GenBank/DDBJ databases">
        <title>The genomes of Aspergillus section Nigri reveals drivers in fungal speciation.</title>
        <authorList>
            <consortium name="DOE Joint Genome Institute"/>
            <person name="Vesth T.C."/>
            <person name="Nybo J."/>
            <person name="Theobald S."/>
            <person name="Brandl J."/>
            <person name="Frisvad J.C."/>
            <person name="Nielsen K.F."/>
            <person name="Lyhne E.K."/>
            <person name="Kogle M.E."/>
            <person name="Kuo A."/>
            <person name="Riley R."/>
            <person name="Clum A."/>
            <person name="Nolan M."/>
            <person name="Lipzen A."/>
            <person name="Salamov A."/>
            <person name="Henrissat B."/>
            <person name="Wiebenga A."/>
            <person name="De vries R.P."/>
            <person name="Grigoriev I.V."/>
            <person name="Mortensen U.H."/>
            <person name="Andersen M.R."/>
            <person name="Baker S.E."/>
        </authorList>
    </citation>
    <scope>NUCLEOTIDE SEQUENCE [LARGE SCALE GENOMIC DNA]</scope>
    <source>
        <strain evidence="1 2">CBS 121057</strain>
    </source>
</reference>
<name>A0A319FGL9_ASPSB</name>
<dbReference type="Proteomes" id="UP000248423">
    <property type="component" value="Unassembled WGS sequence"/>
</dbReference>
<gene>
    <name evidence="1" type="ORF">BO78DRAFT_470090</name>
</gene>
<dbReference type="GO" id="GO:0016787">
    <property type="term" value="F:hydrolase activity"/>
    <property type="evidence" value="ECO:0007669"/>
    <property type="project" value="UniProtKB-KW"/>
</dbReference>
<protein>
    <submittedName>
        <fullName evidence="1">P-loop containing nucleoside triphosphate hydrolase protein</fullName>
    </submittedName>
</protein>
<dbReference type="InterPro" id="IPR027417">
    <property type="entry name" value="P-loop_NTPase"/>
</dbReference>
<dbReference type="STRING" id="1448318.A0A319FGL9"/>
<keyword evidence="1" id="KW-0378">Hydrolase</keyword>
<dbReference type="AlphaFoldDB" id="A0A319FGL9"/>
<dbReference type="SUPFAM" id="SSF52540">
    <property type="entry name" value="P-loop containing nucleoside triphosphate hydrolases"/>
    <property type="match status" value="1"/>
</dbReference>
<accession>A0A319FGL9</accession>
<dbReference type="EMBL" id="KZ826352">
    <property type="protein sequence ID" value="PYI06053.1"/>
    <property type="molecule type" value="Genomic_DNA"/>
</dbReference>
<proteinExistence type="predicted"/>
<evidence type="ECO:0000313" key="1">
    <source>
        <dbReference type="EMBL" id="PYI06053.1"/>
    </source>
</evidence>
<evidence type="ECO:0000313" key="2">
    <source>
        <dbReference type="Proteomes" id="UP000248423"/>
    </source>
</evidence>
<keyword evidence="2" id="KW-1185">Reference proteome</keyword>
<sequence>MESIYQTLTARALRICQFQTPSPNETNPSRSPCKRTIISISGAPGSGKSTIARTVVSRLNALSKTPFAITLPMDGFHYPKKQLDLFPDAASAHARRGAHWTFDACGVLQLVKALAMSQPSTSTSTREVIYAPDFDHAVGDPVEGRICVSGEISVVLLEGSYLAYGGAGVWTEIGDYVHESWFVEVEEEVARRRVARRHLRTGVERTMEGALRRADENDLRNGRDVCENLIKPDLVVRSVDESESELESEDEHEAGLLAVVFAHQVVSISTLENR</sequence>
<dbReference type="OrthoDB" id="6362633at2759"/>
<dbReference type="PANTHER" id="PTHR10285">
    <property type="entry name" value="URIDINE KINASE"/>
    <property type="match status" value="1"/>
</dbReference>
<dbReference type="Gene3D" id="3.40.50.300">
    <property type="entry name" value="P-loop containing nucleotide triphosphate hydrolases"/>
    <property type="match status" value="2"/>
</dbReference>
<organism evidence="1 2">
    <name type="scientific">Aspergillus sclerotiicarbonarius (strain CBS 121057 / IBT 28362)</name>
    <dbReference type="NCBI Taxonomy" id="1448318"/>
    <lineage>
        <taxon>Eukaryota</taxon>
        <taxon>Fungi</taxon>
        <taxon>Dikarya</taxon>
        <taxon>Ascomycota</taxon>
        <taxon>Pezizomycotina</taxon>
        <taxon>Eurotiomycetes</taxon>
        <taxon>Eurotiomycetidae</taxon>
        <taxon>Eurotiales</taxon>
        <taxon>Aspergillaceae</taxon>
        <taxon>Aspergillus</taxon>
        <taxon>Aspergillus subgen. Circumdati</taxon>
    </lineage>
</organism>
<dbReference type="VEuPathDB" id="FungiDB:BO78DRAFT_470090"/>